<feature type="domain" description="UvrD-like helicase ATP-binding" evidence="9">
    <location>
        <begin position="5"/>
        <end position="231"/>
    </location>
</feature>
<keyword evidence="4" id="KW-0067">ATP-binding</keyword>
<name>A0ABT3QC31_9PROT</name>
<keyword evidence="2" id="KW-0378">Hydrolase</keyword>
<keyword evidence="12" id="KW-1185">Reference proteome</keyword>
<dbReference type="Pfam" id="PF13361">
    <property type="entry name" value="UvrD_C"/>
    <property type="match status" value="1"/>
</dbReference>
<evidence type="ECO:0000313" key="11">
    <source>
        <dbReference type="EMBL" id="MCX2562843.1"/>
    </source>
</evidence>
<dbReference type="EMBL" id="JAPIUZ010000001">
    <property type="protein sequence ID" value="MCX2562843.1"/>
    <property type="molecule type" value="Genomic_DNA"/>
</dbReference>
<protein>
    <recommendedName>
        <fullName evidence="7">DNA 3'-5' helicase</fullName>
        <ecNumber evidence="7">5.6.2.4</ecNumber>
    </recommendedName>
</protein>
<dbReference type="Pfam" id="PF00580">
    <property type="entry name" value="UvrD-helicase"/>
    <property type="match status" value="1"/>
</dbReference>
<dbReference type="PANTHER" id="PTHR11070">
    <property type="entry name" value="UVRD / RECB / PCRA DNA HELICASE FAMILY MEMBER"/>
    <property type="match status" value="1"/>
</dbReference>
<comment type="catalytic activity">
    <reaction evidence="6">
        <text>Couples ATP hydrolysis with the unwinding of duplex DNA by translocating in the 3'-5' direction.</text>
        <dbReference type="EC" id="5.6.2.4"/>
    </reaction>
</comment>
<evidence type="ECO:0000256" key="1">
    <source>
        <dbReference type="ARBA" id="ARBA00022741"/>
    </source>
</evidence>
<evidence type="ECO:0000313" key="12">
    <source>
        <dbReference type="Proteomes" id="UP001301152"/>
    </source>
</evidence>
<organism evidence="11 12">
    <name type="scientific">Acetobacter thailandicus</name>
    <dbReference type="NCBI Taxonomy" id="1502842"/>
    <lineage>
        <taxon>Bacteria</taxon>
        <taxon>Pseudomonadati</taxon>
        <taxon>Pseudomonadota</taxon>
        <taxon>Alphaproteobacteria</taxon>
        <taxon>Acetobacterales</taxon>
        <taxon>Acetobacteraceae</taxon>
        <taxon>Acetobacter</taxon>
    </lineage>
</organism>
<proteinExistence type="predicted"/>
<evidence type="ECO:0000256" key="4">
    <source>
        <dbReference type="ARBA" id="ARBA00022840"/>
    </source>
</evidence>
<reference evidence="11 12" key="1">
    <citation type="submission" date="2022-11" db="EMBL/GenBank/DDBJ databases">
        <title>Genome sequencing of Acetobacter type strain.</title>
        <authorList>
            <person name="Heo J."/>
            <person name="Lee D."/>
            <person name="Han B.-H."/>
            <person name="Hong S.-B."/>
            <person name="Kwon S.-W."/>
        </authorList>
    </citation>
    <scope>NUCLEOTIDE SEQUENCE [LARGE SCALE GENOMIC DNA]</scope>
    <source>
        <strain evidence="11 12">KACC 21253</strain>
    </source>
</reference>
<evidence type="ECO:0000259" key="10">
    <source>
        <dbReference type="Pfam" id="PF13361"/>
    </source>
</evidence>
<evidence type="ECO:0000256" key="2">
    <source>
        <dbReference type="ARBA" id="ARBA00022801"/>
    </source>
</evidence>
<dbReference type="Gene3D" id="3.40.50.300">
    <property type="entry name" value="P-loop containing nucleotide triphosphate hydrolases"/>
    <property type="match status" value="2"/>
</dbReference>
<gene>
    <name evidence="11" type="ORF">OQ497_02505</name>
</gene>
<dbReference type="InterPro" id="IPR027417">
    <property type="entry name" value="P-loop_NTPase"/>
</dbReference>
<accession>A0ABT3QC31</accession>
<evidence type="ECO:0000256" key="3">
    <source>
        <dbReference type="ARBA" id="ARBA00022806"/>
    </source>
</evidence>
<sequence length="507" mass="56797">MITCTPEQTAVIARSPTESFKVVAGAGCGKTSTLVMFSTQWARYRGLYLAFNASIAREARGRFGRHVEARTAHAYAFAALNIGLLERSRLTGRYTTRHVRQLEKELGIKAPPGSAGIALQTLSAFLVSAGTKLTQAHCPEQDMARNRDIRTFVAEAFRYIMRYERHDFPITHDVYLKRFEMEGQITGYDYIMVDEAQDLNPVLFSILEKSGLPVVAAGDPHQSIFAFRGAVDAMSALHVPALPLSRSWRFGEPVAQLASRVLSCHSVPPRYPLHGNPAVKSAIHLYQGKIRPSHETLVMARTNIRLFESLALIDRPFHVLGGIQDMVQDIRAALSLYRQSIGAPPSQAGQGRLPFSSWAELLAAREGDTADPMARKLVTIIEKHGSDLDTKIGVIQSLHRDDPEEVSLICSTAHKAKGREFETVMMLDDFLSPAEWAQRREKLLARRFKLEEETTGSARARARKARDLTRRMEECDQEINLLYVACTRARQTLYLPEALYTFWRANS</sequence>
<evidence type="ECO:0000256" key="6">
    <source>
        <dbReference type="ARBA" id="ARBA00034617"/>
    </source>
</evidence>
<comment type="caution">
    <text evidence="11">The sequence shown here is derived from an EMBL/GenBank/DDBJ whole genome shotgun (WGS) entry which is preliminary data.</text>
</comment>
<evidence type="ECO:0000256" key="5">
    <source>
        <dbReference type="ARBA" id="ARBA00023235"/>
    </source>
</evidence>
<dbReference type="InterPro" id="IPR014016">
    <property type="entry name" value="UvrD-like_ATP-bd"/>
</dbReference>
<dbReference type="InterPro" id="IPR000212">
    <property type="entry name" value="DNA_helicase_UvrD/REP"/>
</dbReference>
<keyword evidence="1" id="KW-0547">Nucleotide-binding</keyword>
<evidence type="ECO:0000256" key="8">
    <source>
        <dbReference type="ARBA" id="ARBA00048988"/>
    </source>
</evidence>
<feature type="domain" description="UvrD-like helicase C-terminal" evidence="10">
    <location>
        <begin position="397"/>
        <end position="495"/>
    </location>
</feature>
<dbReference type="EC" id="5.6.2.4" evidence="7"/>
<dbReference type="InterPro" id="IPR014017">
    <property type="entry name" value="DNA_helicase_UvrD-like_C"/>
</dbReference>
<evidence type="ECO:0000259" key="9">
    <source>
        <dbReference type="Pfam" id="PF00580"/>
    </source>
</evidence>
<dbReference type="RefSeq" id="WP_173560024.1">
    <property type="nucleotide sequence ID" value="NZ_JAPIUZ010000001.1"/>
</dbReference>
<comment type="catalytic activity">
    <reaction evidence="8">
        <text>ATP + H2O = ADP + phosphate + H(+)</text>
        <dbReference type="Rhea" id="RHEA:13065"/>
        <dbReference type="ChEBI" id="CHEBI:15377"/>
        <dbReference type="ChEBI" id="CHEBI:15378"/>
        <dbReference type="ChEBI" id="CHEBI:30616"/>
        <dbReference type="ChEBI" id="CHEBI:43474"/>
        <dbReference type="ChEBI" id="CHEBI:456216"/>
        <dbReference type="EC" id="5.6.2.4"/>
    </reaction>
</comment>
<evidence type="ECO:0000256" key="7">
    <source>
        <dbReference type="ARBA" id="ARBA00034808"/>
    </source>
</evidence>
<keyword evidence="3" id="KW-0347">Helicase</keyword>
<dbReference type="SUPFAM" id="SSF52540">
    <property type="entry name" value="P-loop containing nucleoside triphosphate hydrolases"/>
    <property type="match status" value="1"/>
</dbReference>
<dbReference type="PANTHER" id="PTHR11070:SF30">
    <property type="entry name" value="F-BOX DNA HELICASE 1"/>
    <property type="match status" value="1"/>
</dbReference>
<keyword evidence="5" id="KW-0413">Isomerase</keyword>
<dbReference type="Proteomes" id="UP001301152">
    <property type="component" value="Unassembled WGS sequence"/>
</dbReference>